<evidence type="ECO:0000313" key="3">
    <source>
        <dbReference type="WBParaSite" id="BXY_1712100.1"/>
    </source>
</evidence>
<sequence>MTMLLEEGAYLVTRESGRGGEVSRDRERGRKEKKERGKKKTRPQKRPGECAVACWGGPAVCPLWVLGATLPRRSALPSATLPPSSTAPLSSADRTLDWL</sequence>
<feature type="compositionally biased region" description="Low complexity" evidence="1">
    <location>
        <begin position="74"/>
        <end position="92"/>
    </location>
</feature>
<dbReference type="Proteomes" id="UP000095284">
    <property type="component" value="Unplaced"/>
</dbReference>
<evidence type="ECO:0000313" key="2">
    <source>
        <dbReference type="Proteomes" id="UP000095284"/>
    </source>
</evidence>
<feature type="region of interest" description="Disordered" evidence="1">
    <location>
        <begin position="74"/>
        <end position="99"/>
    </location>
</feature>
<dbReference type="WBParaSite" id="BXY_1712100.1">
    <property type="protein sequence ID" value="BXY_1712100.1"/>
    <property type="gene ID" value="BXY_1712100"/>
</dbReference>
<feature type="compositionally biased region" description="Basic residues" evidence="1">
    <location>
        <begin position="36"/>
        <end position="45"/>
    </location>
</feature>
<organism evidence="2 3">
    <name type="scientific">Bursaphelenchus xylophilus</name>
    <name type="common">Pinewood nematode worm</name>
    <name type="synonym">Aphelenchoides xylophilus</name>
    <dbReference type="NCBI Taxonomy" id="6326"/>
    <lineage>
        <taxon>Eukaryota</taxon>
        <taxon>Metazoa</taxon>
        <taxon>Ecdysozoa</taxon>
        <taxon>Nematoda</taxon>
        <taxon>Chromadorea</taxon>
        <taxon>Rhabditida</taxon>
        <taxon>Tylenchina</taxon>
        <taxon>Tylenchomorpha</taxon>
        <taxon>Aphelenchoidea</taxon>
        <taxon>Aphelenchoididae</taxon>
        <taxon>Bursaphelenchus</taxon>
    </lineage>
</organism>
<accession>A0A1I7SVP3</accession>
<feature type="compositionally biased region" description="Basic and acidic residues" evidence="1">
    <location>
        <begin position="15"/>
        <end position="35"/>
    </location>
</feature>
<name>A0A1I7SVP3_BURXY</name>
<protein>
    <submittedName>
        <fullName evidence="3">Uncharacterized protein</fullName>
    </submittedName>
</protein>
<proteinExistence type="predicted"/>
<reference evidence="3" key="1">
    <citation type="submission" date="2016-11" db="UniProtKB">
        <authorList>
            <consortium name="WormBaseParasite"/>
        </authorList>
    </citation>
    <scope>IDENTIFICATION</scope>
</reference>
<evidence type="ECO:0000256" key="1">
    <source>
        <dbReference type="SAM" id="MobiDB-lite"/>
    </source>
</evidence>
<feature type="region of interest" description="Disordered" evidence="1">
    <location>
        <begin position="1"/>
        <end position="48"/>
    </location>
</feature>
<dbReference type="AlphaFoldDB" id="A0A1I7SVP3"/>